<dbReference type="eggNOG" id="COG3675">
    <property type="taxonomic scope" value="Bacteria"/>
</dbReference>
<dbReference type="InterPro" id="IPR002921">
    <property type="entry name" value="Fungal_lipase-type"/>
</dbReference>
<keyword evidence="3" id="KW-1185">Reference proteome</keyword>
<dbReference type="PANTHER" id="PTHR45856">
    <property type="entry name" value="ALPHA/BETA-HYDROLASES SUPERFAMILY PROTEIN"/>
    <property type="match status" value="1"/>
</dbReference>
<feature type="domain" description="Fungal lipase-type" evidence="1">
    <location>
        <begin position="77"/>
        <end position="208"/>
    </location>
</feature>
<name>Q6LT98_PHOPR</name>
<dbReference type="STRING" id="298386.PBPRA1067"/>
<dbReference type="Gene3D" id="3.40.50.1820">
    <property type="entry name" value="alpha/beta hydrolase"/>
    <property type="match status" value="1"/>
</dbReference>
<sequence length="386" mass="41659">MAAISPRVAADLALSAYATKDLKNMAAMKMDPETKKHFSFDHKNVIKGTSGGYFWRPETGFALLGKGKSLTHKNDHVIAIRGTQSVADGLTDITCHSVGSDTGSQVHAGFQRTFVSMKPALTRYLRQSGAGSQNGIIHCVGHSLGGGVVSLVADWIKYSPEFKGRVYLYTFGAPRVGLRGHAVNTTARVDKIFRCVHGADPVAKVPVWPFFHAPYNGQEYLLDREQGLKSSAHFMESGPGYINTANRSSWDMVNSHVVANIRQRVVLNYQNRVQASGSAAWADKIGAALMTVLVDGGYAATISMLQAGGASIGSVYDTVARSLTAISHISVALAEQVKGLLGHMLVFAGKGINTTIKFTERFIRWVFEAMLNKLNKVAKSALSGNR</sequence>
<dbReference type="AlphaFoldDB" id="Q6LT98"/>
<protein>
    <recommendedName>
        <fullName evidence="1">Fungal lipase-type domain-containing protein</fullName>
    </recommendedName>
</protein>
<dbReference type="Proteomes" id="UP000000593">
    <property type="component" value="Chromosome 1"/>
</dbReference>
<evidence type="ECO:0000313" key="3">
    <source>
        <dbReference type="Proteomes" id="UP000000593"/>
    </source>
</evidence>
<dbReference type="RefSeq" id="WP_011217811.1">
    <property type="nucleotide sequence ID" value="NC_006370.1"/>
</dbReference>
<accession>Q6LT98</accession>
<dbReference type="EMBL" id="CR378666">
    <property type="protein sequence ID" value="CAG19478.1"/>
    <property type="molecule type" value="Genomic_DNA"/>
</dbReference>
<dbReference type="ESTHER" id="phopr-q6lt98">
    <property type="family name" value="Lipase_3"/>
</dbReference>
<dbReference type="HOGENOM" id="CLU_062631_0_0_6"/>
<reference evidence="3" key="1">
    <citation type="journal article" date="2005" name="Science">
        <title>Life at depth: Photobacterium profundum genome sequence and expression analysis.</title>
        <authorList>
            <person name="Vezzi A."/>
            <person name="Campanaro S."/>
            <person name="D'Angelo M."/>
            <person name="Simonato F."/>
            <person name="Vitulo N."/>
            <person name="Lauro F.M."/>
            <person name="Cestaro A."/>
            <person name="Malacrida G."/>
            <person name="Simionati B."/>
            <person name="Cannata N."/>
            <person name="Romualdi C."/>
            <person name="Bartlett D.H."/>
            <person name="Valle G."/>
        </authorList>
    </citation>
    <scope>NUCLEOTIDE SEQUENCE [LARGE SCALE GENOMIC DNA]</scope>
    <source>
        <strain evidence="3">ATCC BAA-1253 / SS9</strain>
    </source>
</reference>
<dbReference type="InterPro" id="IPR029058">
    <property type="entry name" value="AB_hydrolase_fold"/>
</dbReference>
<gene>
    <name evidence="2" type="primary">VP0626</name>
    <name evidence="2" type="ordered locus">PBPRA1067</name>
</gene>
<dbReference type="InterPro" id="IPR051218">
    <property type="entry name" value="Sec_MonoDiacylglyc_Lipase"/>
</dbReference>
<proteinExistence type="predicted"/>
<evidence type="ECO:0000259" key="1">
    <source>
        <dbReference type="Pfam" id="PF01764"/>
    </source>
</evidence>
<dbReference type="PANTHER" id="PTHR45856:SF24">
    <property type="entry name" value="FUNGAL LIPASE-LIKE DOMAIN-CONTAINING PROTEIN"/>
    <property type="match status" value="1"/>
</dbReference>
<dbReference type="KEGG" id="ppr:PBPRA1067"/>
<dbReference type="Pfam" id="PF01764">
    <property type="entry name" value="Lipase_3"/>
    <property type="match status" value="1"/>
</dbReference>
<dbReference type="CDD" id="cd00519">
    <property type="entry name" value="Lipase_3"/>
    <property type="match status" value="1"/>
</dbReference>
<organism evidence="2 3">
    <name type="scientific">Photobacterium profundum (strain SS9)</name>
    <dbReference type="NCBI Taxonomy" id="298386"/>
    <lineage>
        <taxon>Bacteria</taxon>
        <taxon>Pseudomonadati</taxon>
        <taxon>Pseudomonadota</taxon>
        <taxon>Gammaproteobacteria</taxon>
        <taxon>Vibrionales</taxon>
        <taxon>Vibrionaceae</taxon>
        <taxon>Photobacterium</taxon>
    </lineage>
</organism>
<dbReference type="GO" id="GO:0006629">
    <property type="term" value="P:lipid metabolic process"/>
    <property type="evidence" value="ECO:0007669"/>
    <property type="project" value="InterPro"/>
</dbReference>
<dbReference type="SUPFAM" id="SSF53474">
    <property type="entry name" value="alpha/beta-Hydrolases"/>
    <property type="match status" value="1"/>
</dbReference>
<evidence type="ECO:0000313" key="2">
    <source>
        <dbReference type="EMBL" id="CAG19478.1"/>
    </source>
</evidence>